<dbReference type="PANTHER" id="PTHR43708:SF5">
    <property type="entry name" value="CONSERVED EXPRESSED OXIDOREDUCTASE (EUROFUNG)-RELATED"/>
    <property type="match status" value="1"/>
</dbReference>
<dbReference type="Pfam" id="PF01408">
    <property type="entry name" value="GFO_IDH_MocA"/>
    <property type="match status" value="1"/>
</dbReference>
<comment type="similarity">
    <text evidence="1">Belongs to the Gfo/Idh/MocA family.</text>
</comment>
<accession>A0A7Y9LE41</accession>
<gene>
    <name evidence="5" type="ORF">BKA15_004767</name>
</gene>
<dbReference type="InterPro" id="IPR051317">
    <property type="entry name" value="Gfo/Idh/MocA_oxidoreduct"/>
</dbReference>
<organism evidence="5 6">
    <name type="scientific">Microlunatus parietis</name>
    <dbReference type="NCBI Taxonomy" id="682979"/>
    <lineage>
        <taxon>Bacteria</taxon>
        <taxon>Bacillati</taxon>
        <taxon>Actinomycetota</taxon>
        <taxon>Actinomycetes</taxon>
        <taxon>Propionibacteriales</taxon>
        <taxon>Propionibacteriaceae</taxon>
        <taxon>Microlunatus</taxon>
    </lineage>
</organism>
<dbReference type="SUPFAM" id="SSF51735">
    <property type="entry name" value="NAD(P)-binding Rossmann-fold domains"/>
    <property type="match status" value="1"/>
</dbReference>
<dbReference type="SUPFAM" id="SSF55347">
    <property type="entry name" value="Glyceraldehyde-3-phosphate dehydrogenase-like, C-terminal domain"/>
    <property type="match status" value="1"/>
</dbReference>
<dbReference type="PANTHER" id="PTHR43708">
    <property type="entry name" value="CONSERVED EXPRESSED OXIDOREDUCTASE (EUROFUNG)"/>
    <property type="match status" value="1"/>
</dbReference>
<evidence type="ECO:0000313" key="5">
    <source>
        <dbReference type="EMBL" id="NYE73438.1"/>
    </source>
</evidence>
<evidence type="ECO:0000259" key="3">
    <source>
        <dbReference type="Pfam" id="PF01408"/>
    </source>
</evidence>
<proteinExistence type="inferred from homology"/>
<dbReference type="GO" id="GO:0000166">
    <property type="term" value="F:nucleotide binding"/>
    <property type="evidence" value="ECO:0007669"/>
    <property type="project" value="InterPro"/>
</dbReference>
<evidence type="ECO:0000259" key="4">
    <source>
        <dbReference type="Pfam" id="PF22725"/>
    </source>
</evidence>
<sequence length="362" mass="39066">MIDDFAEISDAVRITLPRHARRRIGIIGAGAIVDVAHLPAYRALGLEVVAIADLDRAKAADVAARHGIGTAYGSAEELLADPRVEVIDIAVTAAAQPALAGAVIQSGRPVLAQKPFAPDVATGQGIVDLAAERKVALAVNQQLRFDEGIAAAHRMIELGWIGDVTAMSIMVDIRTAFFDDWPWMRALDRVEITYHSIHYHDVIRWFLGDPDAVFCAAGRQPGQPGRGETRTISTYLYGSGVRALVHANHDNLHGDNSATFRIEGTKGAIRGTLGLLYDYPRGRPDTLELHSTVLPTDGWLPYPVTTRWIPDAFRGPISSLLNHLADGTPLRSSGADNLGTLRLVEALYTSIDEARSVELVPG</sequence>
<feature type="domain" description="GFO/IDH/MocA-like oxidoreductase" evidence="4">
    <location>
        <begin position="150"/>
        <end position="270"/>
    </location>
</feature>
<evidence type="ECO:0000256" key="1">
    <source>
        <dbReference type="ARBA" id="ARBA00010928"/>
    </source>
</evidence>
<reference evidence="5 6" key="1">
    <citation type="submission" date="2020-07" db="EMBL/GenBank/DDBJ databases">
        <title>Sequencing the genomes of 1000 actinobacteria strains.</title>
        <authorList>
            <person name="Klenk H.-P."/>
        </authorList>
    </citation>
    <scope>NUCLEOTIDE SEQUENCE [LARGE SCALE GENOMIC DNA]</scope>
    <source>
        <strain evidence="5 6">DSM 22083</strain>
    </source>
</reference>
<evidence type="ECO:0000256" key="2">
    <source>
        <dbReference type="ARBA" id="ARBA00023002"/>
    </source>
</evidence>
<dbReference type="InterPro" id="IPR036291">
    <property type="entry name" value="NAD(P)-bd_dom_sf"/>
</dbReference>
<dbReference type="GO" id="GO:0016491">
    <property type="term" value="F:oxidoreductase activity"/>
    <property type="evidence" value="ECO:0007669"/>
    <property type="project" value="UniProtKB-KW"/>
</dbReference>
<comment type="caution">
    <text evidence="5">The sequence shown here is derived from an EMBL/GenBank/DDBJ whole genome shotgun (WGS) entry which is preliminary data.</text>
</comment>
<dbReference type="AlphaFoldDB" id="A0A7Y9LE41"/>
<keyword evidence="2" id="KW-0560">Oxidoreductase</keyword>
<dbReference type="EMBL" id="JACCBU010000001">
    <property type="protein sequence ID" value="NYE73438.1"/>
    <property type="molecule type" value="Genomic_DNA"/>
</dbReference>
<dbReference type="Proteomes" id="UP000569914">
    <property type="component" value="Unassembled WGS sequence"/>
</dbReference>
<dbReference type="InterPro" id="IPR055170">
    <property type="entry name" value="GFO_IDH_MocA-like_dom"/>
</dbReference>
<dbReference type="Pfam" id="PF22725">
    <property type="entry name" value="GFO_IDH_MocA_C3"/>
    <property type="match status" value="1"/>
</dbReference>
<dbReference type="Gene3D" id="3.40.50.720">
    <property type="entry name" value="NAD(P)-binding Rossmann-like Domain"/>
    <property type="match status" value="1"/>
</dbReference>
<protein>
    <submittedName>
        <fullName evidence="5">Putative dehydrogenase</fullName>
    </submittedName>
</protein>
<dbReference type="RefSeq" id="WP_179754927.1">
    <property type="nucleotide sequence ID" value="NZ_JACCBU010000001.1"/>
</dbReference>
<name>A0A7Y9LE41_9ACTN</name>
<feature type="domain" description="Gfo/Idh/MocA-like oxidoreductase N-terminal" evidence="3">
    <location>
        <begin position="23"/>
        <end position="140"/>
    </location>
</feature>
<keyword evidence="6" id="KW-1185">Reference proteome</keyword>
<dbReference type="InterPro" id="IPR000683">
    <property type="entry name" value="Gfo/Idh/MocA-like_OxRdtase_N"/>
</dbReference>
<evidence type="ECO:0000313" key="6">
    <source>
        <dbReference type="Proteomes" id="UP000569914"/>
    </source>
</evidence>
<dbReference type="Gene3D" id="3.30.360.10">
    <property type="entry name" value="Dihydrodipicolinate Reductase, domain 2"/>
    <property type="match status" value="1"/>
</dbReference>